<dbReference type="PANTHER" id="PTHR43525">
    <property type="entry name" value="PROTEIN MALY"/>
    <property type="match status" value="1"/>
</dbReference>
<dbReference type="PANTHER" id="PTHR43525:SF1">
    <property type="entry name" value="PROTEIN MALY"/>
    <property type="match status" value="1"/>
</dbReference>
<evidence type="ECO:0000313" key="7">
    <source>
        <dbReference type="EMBL" id="TMM52965.1"/>
    </source>
</evidence>
<dbReference type="SUPFAM" id="SSF53383">
    <property type="entry name" value="PLP-dependent transferases"/>
    <property type="match status" value="1"/>
</dbReference>
<protein>
    <recommendedName>
        <fullName evidence="2">cysteine-S-conjugate beta-lyase</fullName>
        <ecNumber evidence="2">4.4.1.13</ecNumber>
    </recommendedName>
</protein>
<dbReference type="CDD" id="cd00609">
    <property type="entry name" value="AAT_like"/>
    <property type="match status" value="1"/>
</dbReference>
<evidence type="ECO:0000259" key="6">
    <source>
        <dbReference type="Pfam" id="PF00155"/>
    </source>
</evidence>
<sequence>MSLDHSTDPRFDDIIDRRGTHCVKWDMMEKIFGVPRDKGIAMWVADMDFRPPQVIQDALQGLLDHGIYGYFGDDSQYTSAITWWMQTRHGWTVDPEWIFTTNGLVNGTAMCVDTFTQPGDGVVLFTPVYHAFARVINAAGRRVVECPLTNANGRYEMDFDAYDAQMTGREKMLVLCSPHNPGGRVWTRGELEAVAAFARRHDLILVSDEIHHDLLMPGATHTPMSNIAGVADRLVMMTATTKTFNIAGSHVGNVIIEDPDLRARFATRMAALGLSPNSFGLFMATAAYSPEGAQWVDDLCVYLDGNRRLFDDAVNAIPGLASMPLEATYLSWVDFAGTGMTREEFTRRVEKDACIAVNHGPTFGSGGDSFLRFNIATPRANVREACDRLARAFGDLQ</sequence>
<dbReference type="GO" id="GO:0047804">
    <property type="term" value="F:cysteine-S-conjugate beta-lyase activity"/>
    <property type="evidence" value="ECO:0007669"/>
    <property type="project" value="UniProtKB-EC"/>
</dbReference>
<organism evidence="7 8">
    <name type="scientific">Sulfitobacter sabulilitoris</name>
    <dbReference type="NCBI Taxonomy" id="2562655"/>
    <lineage>
        <taxon>Bacteria</taxon>
        <taxon>Pseudomonadati</taxon>
        <taxon>Pseudomonadota</taxon>
        <taxon>Alphaproteobacteria</taxon>
        <taxon>Rhodobacterales</taxon>
        <taxon>Roseobacteraceae</taxon>
        <taxon>Sulfitobacter</taxon>
    </lineage>
</organism>
<dbReference type="RefSeq" id="WP_138662506.1">
    <property type="nucleotide sequence ID" value="NZ_VANS01000002.1"/>
</dbReference>
<dbReference type="OrthoDB" id="3224382at2"/>
<comment type="caution">
    <text evidence="7">The sequence shown here is derived from an EMBL/GenBank/DDBJ whole genome shotgun (WGS) entry which is preliminary data.</text>
</comment>
<feature type="domain" description="Aminotransferase class I/classII large" evidence="6">
    <location>
        <begin position="67"/>
        <end position="389"/>
    </location>
</feature>
<dbReference type="Proteomes" id="UP000309550">
    <property type="component" value="Unassembled WGS sequence"/>
</dbReference>
<dbReference type="EC" id="4.4.1.13" evidence="2"/>
<dbReference type="GO" id="GO:0008483">
    <property type="term" value="F:transaminase activity"/>
    <property type="evidence" value="ECO:0007669"/>
    <property type="project" value="UniProtKB-KW"/>
</dbReference>
<dbReference type="InterPro" id="IPR015422">
    <property type="entry name" value="PyrdxlP-dep_Trfase_small"/>
</dbReference>
<keyword evidence="4" id="KW-0456">Lyase</keyword>
<dbReference type="InterPro" id="IPR015421">
    <property type="entry name" value="PyrdxlP-dep_Trfase_major"/>
</dbReference>
<dbReference type="Pfam" id="PF00155">
    <property type="entry name" value="Aminotran_1_2"/>
    <property type="match status" value="1"/>
</dbReference>
<keyword evidence="3" id="KW-0663">Pyridoxal phosphate</keyword>
<dbReference type="InterPro" id="IPR051798">
    <property type="entry name" value="Class-II_PLP-Dep_Aminotrans"/>
</dbReference>
<dbReference type="GO" id="GO:0030170">
    <property type="term" value="F:pyridoxal phosphate binding"/>
    <property type="evidence" value="ECO:0007669"/>
    <property type="project" value="InterPro"/>
</dbReference>
<dbReference type="InterPro" id="IPR015424">
    <property type="entry name" value="PyrdxlP-dep_Trfase"/>
</dbReference>
<comment type="cofactor">
    <cofactor evidence="1">
        <name>pyridoxal 5'-phosphate</name>
        <dbReference type="ChEBI" id="CHEBI:597326"/>
    </cofactor>
</comment>
<evidence type="ECO:0000256" key="3">
    <source>
        <dbReference type="ARBA" id="ARBA00022898"/>
    </source>
</evidence>
<keyword evidence="8" id="KW-1185">Reference proteome</keyword>
<dbReference type="InterPro" id="IPR004839">
    <property type="entry name" value="Aminotransferase_I/II_large"/>
</dbReference>
<comment type="similarity">
    <text evidence="5">Belongs to the class-II pyridoxal-phosphate-dependent aminotransferase family. MalY/PatB cystathionine beta-lyase subfamily.</text>
</comment>
<reference evidence="7 8" key="1">
    <citation type="submission" date="2019-05" db="EMBL/GenBank/DDBJ databases">
        <title>Sulfitobacter sabulilitoris sp. nov., isolated from a marine sand.</title>
        <authorList>
            <person name="Yoon J.-H."/>
        </authorList>
    </citation>
    <scope>NUCLEOTIDE SEQUENCE [LARGE SCALE GENOMIC DNA]</scope>
    <source>
        <strain evidence="7 8">HSMS-29</strain>
    </source>
</reference>
<dbReference type="AlphaFoldDB" id="A0A5S3PFX9"/>
<evidence type="ECO:0000256" key="1">
    <source>
        <dbReference type="ARBA" id="ARBA00001933"/>
    </source>
</evidence>
<dbReference type="InterPro" id="IPR027619">
    <property type="entry name" value="C-S_lyase_PatB-like"/>
</dbReference>
<accession>A0A5S3PFX9</accession>
<dbReference type="Gene3D" id="3.90.1150.10">
    <property type="entry name" value="Aspartate Aminotransferase, domain 1"/>
    <property type="match status" value="1"/>
</dbReference>
<dbReference type="EMBL" id="VANS01000002">
    <property type="protein sequence ID" value="TMM52965.1"/>
    <property type="molecule type" value="Genomic_DNA"/>
</dbReference>
<dbReference type="NCBIfam" id="TIGR04350">
    <property type="entry name" value="C_S_lyase_PatB"/>
    <property type="match status" value="1"/>
</dbReference>
<name>A0A5S3PFX9_9RHOB</name>
<proteinExistence type="inferred from homology"/>
<dbReference type="Gene3D" id="3.40.640.10">
    <property type="entry name" value="Type I PLP-dependent aspartate aminotransferase-like (Major domain)"/>
    <property type="match status" value="1"/>
</dbReference>
<evidence type="ECO:0000256" key="2">
    <source>
        <dbReference type="ARBA" id="ARBA00012224"/>
    </source>
</evidence>
<keyword evidence="7" id="KW-0808">Transferase</keyword>
<keyword evidence="7" id="KW-0032">Aminotransferase</keyword>
<gene>
    <name evidence="7" type="ORF">FDT80_12030</name>
</gene>
<evidence type="ECO:0000313" key="8">
    <source>
        <dbReference type="Proteomes" id="UP000309550"/>
    </source>
</evidence>
<evidence type="ECO:0000256" key="4">
    <source>
        <dbReference type="ARBA" id="ARBA00023239"/>
    </source>
</evidence>
<evidence type="ECO:0000256" key="5">
    <source>
        <dbReference type="ARBA" id="ARBA00037974"/>
    </source>
</evidence>